<feature type="compositionally biased region" description="Acidic residues" evidence="1">
    <location>
        <begin position="651"/>
        <end position="673"/>
    </location>
</feature>
<sequence>MNIELGPHKMNMRACAQIRNPFRLKHMQMAMGVTPSFSLDDGLPLTDLSDSEGQPEEEQRKHVKTAALKVPKKEKVKTSVEGTSGGSGEPSSGVPNPAIGEAQASLHRNQAEDHSAGTTEPSTSSQRLPQINNRPEASAEGETADTTSGSTPPGSPPTTETFSEQGDSEQLPGPMAGIEQTSPDKTDSSLIPQQPGNSSVVAEVDKGLVMDHHGPVNEKGQYRLQTNVKSTMMTMSHTGWEGWIGNAPKYNSKFRTLSLLSYPKEVLIVYPSQQTASRGDWIMPNERLGSLYPIKAKATETKESWDVAIPLVQEPRPQAEPRPHHEPGPVQEMMNEPSGSQVSHASVAPQSLKAVNISKEDGSPLQITEAPKEETKDKKIVRQQRSNVPTGADLDKKVMKAKTRVKKSKQETRELEGKAVKACYNFLHNPNVLLPPNLRSHIHAKANHCPEAGLFCYELALHCLESCELQVKCIYHHKSDKSTKKWDRVSRKEMTGVPLPLMAAGERKKSDPVPQDKKGQPKAAIDTKEECNFRVGKDGREYAHCRCTVEDAVWGFYMWKKMKISYMGRTQRCGEFGTPMLPRQRNSVIELLKARGMVLADQWHYERSGGSYVEVPEERHIQKHQAWLQAQLDALAVLPSVPLSPDLQEQAADESEDEDKSEEDEEENMSLQE</sequence>
<organism evidence="2 3">
    <name type="scientific">Marasmius tenuissimus</name>
    <dbReference type="NCBI Taxonomy" id="585030"/>
    <lineage>
        <taxon>Eukaryota</taxon>
        <taxon>Fungi</taxon>
        <taxon>Dikarya</taxon>
        <taxon>Basidiomycota</taxon>
        <taxon>Agaricomycotina</taxon>
        <taxon>Agaricomycetes</taxon>
        <taxon>Agaricomycetidae</taxon>
        <taxon>Agaricales</taxon>
        <taxon>Marasmiineae</taxon>
        <taxon>Marasmiaceae</taxon>
        <taxon>Marasmius</taxon>
    </lineage>
</organism>
<proteinExistence type="predicted"/>
<feature type="region of interest" description="Disordered" evidence="1">
    <location>
        <begin position="35"/>
        <end position="198"/>
    </location>
</feature>
<feature type="region of interest" description="Disordered" evidence="1">
    <location>
        <begin position="503"/>
        <end position="524"/>
    </location>
</feature>
<evidence type="ECO:0000256" key="1">
    <source>
        <dbReference type="SAM" id="MobiDB-lite"/>
    </source>
</evidence>
<feature type="compositionally biased region" description="Polar residues" evidence="1">
    <location>
        <begin position="116"/>
        <end position="135"/>
    </location>
</feature>
<gene>
    <name evidence="2" type="ORF">AAF712_004973</name>
</gene>
<evidence type="ECO:0000313" key="3">
    <source>
        <dbReference type="Proteomes" id="UP001437256"/>
    </source>
</evidence>
<comment type="caution">
    <text evidence="2">The sequence shown here is derived from an EMBL/GenBank/DDBJ whole genome shotgun (WGS) entry which is preliminary data.</text>
</comment>
<feature type="region of interest" description="Disordered" evidence="1">
    <location>
        <begin position="314"/>
        <end position="342"/>
    </location>
</feature>
<dbReference type="Proteomes" id="UP001437256">
    <property type="component" value="Unassembled WGS sequence"/>
</dbReference>
<feature type="compositionally biased region" description="Basic and acidic residues" evidence="1">
    <location>
        <begin position="317"/>
        <end position="327"/>
    </location>
</feature>
<feature type="compositionally biased region" description="Polar residues" evidence="1">
    <location>
        <begin position="188"/>
        <end position="198"/>
    </location>
</feature>
<feature type="region of interest" description="Disordered" evidence="1">
    <location>
        <begin position="643"/>
        <end position="673"/>
    </location>
</feature>
<evidence type="ECO:0000313" key="2">
    <source>
        <dbReference type="EMBL" id="KAL0068069.1"/>
    </source>
</evidence>
<feature type="compositionally biased region" description="Low complexity" evidence="1">
    <location>
        <begin position="146"/>
        <end position="164"/>
    </location>
</feature>
<accession>A0ABR3A416</accession>
<protein>
    <submittedName>
        <fullName evidence="2">Uncharacterized protein</fullName>
    </submittedName>
</protein>
<reference evidence="2 3" key="1">
    <citation type="submission" date="2024-05" db="EMBL/GenBank/DDBJ databases">
        <title>A draft genome resource for the thread blight pathogen Marasmius tenuissimus strain MS-2.</title>
        <authorList>
            <person name="Yulfo-Soto G.E."/>
            <person name="Baruah I.K."/>
            <person name="Amoako-Attah I."/>
            <person name="Bukari Y."/>
            <person name="Meinhardt L.W."/>
            <person name="Bailey B.A."/>
            <person name="Cohen S.P."/>
        </authorList>
    </citation>
    <scope>NUCLEOTIDE SEQUENCE [LARGE SCALE GENOMIC DNA]</scope>
    <source>
        <strain evidence="2 3">MS-2</strain>
    </source>
</reference>
<feature type="compositionally biased region" description="Basic and acidic residues" evidence="1">
    <location>
        <begin position="505"/>
        <end position="524"/>
    </location>
</feature>
<dbReference type="EMBL" id="JBBXMP010000021">
    <property type="protein sequence ID" value="KAL0068069.1"/>
    <property type="molecule type" value="Genomic_DNA"/>
</dbReference>
<keyword evidence="3" id="KW-1185">Reference proteome</keyword>
<name>A0ABR3A416_9AGAR</name>